<sequence length="113" mass="12795">MLARLPRHQVLLVIMKQHDVILASVHQVLRLVALQKQAPSHTEVIVSFDTLQHRHQTITQTVMVGQLTLGVTRAEVCEKVRLQVRTAHRTIKKIDTTNVIPIQVVKPMDEASN</sequence>
<name>A0A8D8N9R0_CULPI</name>
<dbReference type="EMBL" id="HBUE01151473">
    <property type="protein sequence ID" value="CAG6505485.1"/>
    <property type="molecule type" value="Transcribed_RNA"/>
</dbReference>
<dbReference type="EMBL" id="HBUE01141405">
    <property type="protein sequence ID" value="CAG6500929.1"/>
    <property type="molecule type" value="Transcribed_RNA"/>
</dbReference>
<dbReference type="EMBL" id="HBUE01141406">
    <property type="protein sequence ID" value="CAG6500931.1"/>
    <property type="molecule type" value="Transcribed_RNA"/>
</dbReference>
<protein>
    <submittedName>
        <fullName evidence="1">(northern house mosquito) hypothetical protein</fullName>
    </submittedName>
</protein>
<dbReference type="EMBL" id="HBUE01256474">
    <property type="protein sequence ID" value="CAG6556784.1"/>
    <property type="molecule type" value="Transcribed_RNA"/>
</dbReference>
<proteinExistence type="predicted"/>
<dbReference type="AlphaFoldDB" id="A0A8D8N9R0"/>
<dbReference type="EMBL" id="HBUE01141407">
    <property type="protein sequence ID" value="CAG6500933.1"/>
    <property type="molecule type" value="Transcribed_RNA"/>
</dbReference>
<dbReference type="EMBL" id="HBUE01151472">
    <property type="protein sequence ID" value="CAG6505483.1"/>
    <property type="molecule type" value="Transcribed_RNA"/>
</dbReference>
<accession>A0A8D8N9R0</accession>
<organism evidence="1">
    <name type="scientific">Culex pipiens</name>
    <name type="common">House mosquito</name>
    <dbReference type="NCBI Taxonomy" id="7175"/>
    <lineage>
        <taxon>Eukaryota</taxon>
        <taxon>Metazoa</taxon>
        <taxon>Ecdysozoa</taxon>
        <taxon>Arthropoda</taxon>
        <taxon>Hexapoda</taxon>
        <taxon>Insecta</taxon>
        <taxon>Pterygota</taxon>
        <taxon>Neoptera</taxon>
        <taxon>Endopterygota</taxon>
        <taxon>Diptera</taxon>
        <taxon>Nematocera</taxon>
        <taxon>Culicoidea</taxon>
        <taxon>Culicidae</taxon>
        <taxon>Culicinae</taxon>
        <taxon>Culicini</taxon>
        <taxon>Culex</taxon>
        <taxon>Culex</taxon>
    </lineage>
</organism>
<evidence type="ECO:0000313" key="1">
    <source>
        <dbReference type="EMBL" id="CAG6556780.1"/>
    </source>
</evidence>
<dbReference type="EMBL" id="HBUE01256472">
    <property type="protein sequence ID" value="CAG6556780.1"/>
    <property type="molecule type" value="Transcribed_RNA"/>
</dbReference>
<reference evidence="1" key="1">
    <citation type="submission" date="2021-05" db="EMBL/GenBank/DDBJ databases">
        <authorList>
            <person name="Alioto T."/>
            <person name="Alioto T."/>
            <person name="Gomez Garrido J."/>
        </authorList>
    </citation>
    <scope>NUCLEOTIDE SEQUENCE</scope>
</reference>
<dbReference type="EMBL" id="HBUE01151471">
    <property type="protein sequence ID" value="CAG6505481.1"/>
    <property type="molecule type" value="Transcribed_RNA"/>
</dbReference>
<dbReference type="EMBL" id="HBUE01256473">
    <property type="protein sequence ID" value="CAG6556782.1"/>
    <property type="molecule type" value="Transcribed_RNA"/>
</dbReference>